<sequence>MFAYQKANGSDKQVDRFPESEHMENTSKDRDRGKHTTKESASAKKEKAAQNPPKKRSRKPPAQS</sequence>
<feature type="non-terminal residue" evidence="2">
    <location>
        <position position="64"/>
    </location>
</feature>
<feature type="region of interest" description="Disordered" evidence="1">
    <location>
        <begin position="1"/>
        <end position="64"/>
    </location>
</feature>
<dbReference type="Proteomes" id="UP000265520">
    <property type="component" value="Unassembled WGS sequence"/>
</dbReference>
<organism evidence="2 3">
    <name type="scientific">Trifolium medium</name>
    <dbReference type="NCBI Taxonomy" id="97028"/>
    <lineage>
        <taxon>Eukaryota</taxon>
        <taxon>Viridiplantae</taxon>
        <taxon>Streptophyta</taxon>
        <taxon>Embryophyta</taxon>
        <taxon>Tracheophyta</taxon>
        <taxon>Spermatophyta</taxon>
        <taxon>Magnoliopsida</taxon>
        <taxon>eudicotyledons</taxon>
        <taxon>Gunneridae</taxon>
        <taxon>Pentapetalae</taxon>
        <taxon>rosids</taxon>
        <taxon>fabids</taxon>
        <taxon>Fabales</taxon>
        <taxon>Fabaceae</taxon>
        <taxon>Papilionoideae</taxon>
        <taxon>50 kb inversion clade</taxon>
        <taxon>NPAAA clade</taxon>
        <taxon>Hologalegina</taxon>
        <taxon>IRL clade</taxon>
        <taxon>Trifolieae</taxon>
        <taxon>Trifolium</taxon>
    </lineage>
</organism>
<dbReference type="EMBL" id="LXQA010049427">
    <property type="protein sequence ID" value="MCI02540.1"/>
    <property type="molecule type" value="Genomic_DNA"/>
</dbReference>
<reference evidence="2 3" key="1">
    <citation type="journal article" date="2018" name="Front. Plant Sci.">
        <title>Red Clover (Trifolium pratense) and Zigzag Clover (T. medium) - A Picture of Genomic Similarities and Differences.</title>
        <authorList>
            <person name="Dluhosova J."/>
            <person name="Istvanek J."/>
            <person name="Nedelnik J."/>
            <person name="Repkova J."/>
        </authorList>
    </citation>
    <scope>NUCLEOTIDE SEQUENCE [LARGE SCALE GENOMIC DNA]</scope>
    <source>
        <strain evidence="3">cv. 10/8</strain>
        <tissue evidence="2">Leaf</tissue>
    </source>
</reference>
<dbReference type="AlphaFoldDB" id="A0A392NTI9"/>
<feature type="compositionally biased region" description="Basic residues" evidence="1">
    <location>
        <begin position="53"/>
        <end position="64"/>
    </location>
</feature>
<keyword evidence="3" id="KW-1185">Reference proteome</keyword>
<accession>A0A392NTI9</accession>
<comment type="caution">
    <text evidence="2">The sequence shown here is derived from an EMBL/GenBank/DDBJ whole genome shotgun (WGS) entry which is preliminary data.</text>
</comment>
<evidence type="ECO:0000313" key="2">
    <source>
        <dbReference type="EMBL" id="MCI02540.1"/>
    </source>
</evidence>
<evidence type="ECO:0000256" key="1">
    <source>
        <dbReference type="SAM" id="MobiDB-lite"/>
    </source>
</evidence>
<feature type="compositionally biased region" description="Basic and acidic residues" evidence="1">
    <location>
        <begin position="12"/>
        <end position="48"/>
    </location>
</feature>
<name>A0A392NTI9_9FABA</name>
<protein>
    <submittedName>
        <fullName evidence="2">Uncharacterized protein</fullName>
    </submittedName>
</protein>
<evidence type="ECO:0000313" key="3">
    <source>
        <dbReference type="Proteomes" id="UP000265520"/>
    </source>
</evidence>
<proteinExistence type="predicted"/>